<keyword evidence="1" id="KW-0732">Signal</keyword>
<dbReference type="AlphaFoldDB" id="A0A835QBX6"/>
<comment type="caution">
    <text evidence="2">The sequence shown here is derived from an EMBL/GenBank/DDBJ whole genome shotgun (WGS) entry which is preliminary data.</text>
</comment>
<organism evidence="2 3">
    <name type="scientific">Vanilla planifolia</name>
    <name type="common">Vanilla</name>
    <dbReference type="NCBI Taxonomy" id="51239"/>
    <lineage>
        <taxon>Eukaryota</taxon>
        <taxon>Viridiplantae</taxon>
        <taxon>Streptophyta</taxon>
        <taxon>Embryophyta</taxon>
        <taxon>Tracheophyta</taxon>
        <taxon>Spermatophyta</taxon>
        <taxon>Magnoliopsida</taxon>
        <taxon>Liliopsida</taxon>
        <taxon>Asparagales</taxon>
        <taxon>Orchidaceae</taxon>
        <taxon>Vanilloideae</taxon>
        <taxon>Vanilleae</taxon>
        <taxon>Vanilla</taxon>
    </lineage>
</organism>
<dbReference type="Proteomes" id="UP000639772">
    <property type="component" value="Chromosome 9"/>
</dbReference>
<feature type="chain" id="PRO_5032565686" description="PIN-like protein" evidence="1">
    <location>
        <begin position="26"/>
        <end position="88"/>
    </location>
</feature>
<evidence type="ECO:0000313" key="2">
    <source>
        <dbReference type="EMBL" id="KAG0467941.1"/>
    </source>
</evidence>
<reference evidence="2 3" key="1">
    <citation type="journal article" date="2020" name="Nat. Food">
        <title>A phased Vanilla planifolia genome enables genetic improvement of flavour and production.</title>
        <authorList>
            <person name="Hasing T."/>
            <person name="Tang H."/>
            <person name="Brym M."/>
            <person name="Khazi F."/>
            <person name="Huang T."/>
            <person name="Chambers A.H."/>
        </authorList>
    </citation>
    <scope>NUCLEOTIDE SEQUENCE [LARGE SCALE GENOMIC DNA]</scope>
    <source>
        <tissue evidence="2">Leaf</tissue>
    </source>
</reference>
<evidence type="ECO:0008006" key="4">
    <source>
        <dbReference type="Google" id="ProtNLM"/>
    </source>
</evidence>
<protein>
    <recommendedName>
        <fullName evidence="4">PIN-like protein</fullName>
    </recommendedName>
</protein>
<gene>
    <name evidence="2" type="ORF">HPP92_017269</name>
</gene>
<feature type="signal peptide" evidence="1">
    <location>
        <begin position="1"/>
        <end position="25"/>
    </location>
</feature>
<proteinExistence type="predicted"/>
<sequence>MNSTYESSTNVWSLLIPSCVVLVVAKVPLKQTQISEQFDSPWVAALVNFIGVSLPQFCIDFQLGLQKKSCTLKTWSASFANQVRFTIV</sequence>
<evidence type="ECO:0000256" key="1">
    <source>
        <dbReference type="SAM" id="SignalP"/>
    </source>
</evidence>
<name>A0A835QBX6_VANPL</name>
<accession>A0A835QBX6</accession>
<evidence type="ECO:0000313" key="3">
    <source>
        <dbReference type="Proteomes" id="UP000639772"/>
    </source>
</evidence>
<dbReference type="EMBL" id="JADCNM010000009">
    <property type="protein sequence ID" value="KAG0467941.1"/>
    <property type="molecule type" value="Genomic_DNA"/>
</dbReference>